<dbReference type="PANTHER" id="PTHR12613">
    <property type="entry name" value="ERO1-RELATED"/>
    <property type="match status" value="1"/>
</dbReference>
<evidence type="ECO:0000256" key="8">
    <source>
        <dbReference type="ARBA" id="ARBA00022824"/>
    </source>
</evidence>
<dbReference type="GO" id="GO:0016972">
    <property type="term" value="F:thiol oxidase activity"/>
    <property type="evidence" value="ECO:0007669"/>
    <property type="project" value="InterPro"/>
</dbReference>
<comment type="subunit">
    <text evidence="4">May function both as a monomer and a homodimer.</text>
</comment>
<dbReference type="GO" id="GO:0004672">
    <property type="term" value="F:protein kinase activity"/>
    <property type="evidence" value="ECO:0007669"/>
    <property type="project" value="InterPro"/>
</dbReference>
<keyword evidence="14" id="KW-0325">Glycoprotein</keyword>
<proteinExistence type="inferred from homology"/>
<dbReference type="SUPFAM" id="SSF110019">
    <property type="entry name" value="ERO1-like"/>
    <property type="match status" value="1"/>
</dbReference>
<dbReference type="Proteomes" id="UP001224775">
    <property type="component" value="Unassembled WGS sequence"/>
</dbReference>
<comment type="similarity">
    <text evidence="3">Belongs to the EROs family.</text>
</comment>
<keyword evidence="19" id="KW-1185">Reference proteome</keyword>
<feature type="region of interest" description="Disordered" evidence="16">
    <location>
        <begin position="1"/>
        <end position="24"/>
    </location>
</feature>
<keyword evidence="15" id="KW-0676">Redox-active center</keyword>
<keyword evidence="8" id="KW-0256">Endoplasmic reticulum</keyword>
<evidence type="ECO:0000256" key="4">
    <source>
        <dbReference type="ARBA" id="ARBA00011802"/>
    </source>
</evidence>
<comment type="caution">
    <text evidence="18">The sequence shown here is derived from an EMBL/GenBank/DDBJ whole genome shotgun (WGS) entry which is preliminary data.</text>
</comment>
<dbReference type="GO" id="GO:0005789">
    <property type="term" value="C:endoplasmic reticulum membrane"/>
    <property type="evidence" value="ECO:0007669"/>
    <property type="project" value="UniProtKB-SubCell"/>
</dbReference>
<dbReference type="EMBL" id="JATAAI010000001">
    <property type="protein sequence ID" value="KAK1748139.1"/>
    <property type="molecule type" value="Genomic_DNA"/>
</dbReference>
<dbReference type="InterPro" id="IPR000719">
    <property type="entry name" value="Prot_kinase_dom"/>
</dbReference>
<dbReference type="EC" id="1.8.4.-" evidence="18"/>
<evidence type="ECO:0000256" key="3">
    <source>
        <dbReference type="ARBA" id="ARBA00008277"/>
    </source>
</evidence>
<dbReference type="SUPFAM" id="SSF56112">
    <property type="entry name" value="Protein kinase-like (PK-like)"/>
    <property type="match status" value="1"/>
</dbReference>
<keyword evidence="7" id="KW-0732">Signal</keyword>
<evidence type="ECO:0000256" key="6">
    <source>
        <dbReference type="ARBA" id="ARBA00022630"/>
    </source>
</evidence>
<reference evidence="18" key="1">
    <citation type="submission" date="2023-06" db="EMBL/GenBank/DDBJ databases">
        <title>Survivors Of The Sea: Transcriptome response of Skeletonema marinoi to long-term dormancy.</title>
        <authorList>
            <person name="Pinder M.I.M."/>
            <person name="Kourtchenko O."/>
            <person name="Robertson E.K."/>
            <person name="Larsson T."/>
            <person name="Maumus F."/>
            <person name="Osuna-Cruz C.M."/>
            <person name="Vancaester E."/>
            <person name="Stenow R."/>
            <person name="Vandepoele K."/>
            <person name="Ploug H."/>
            <person name="Bruchert V."/>
            <person name="Godhe A."/>
            <person name="Topel M."/>
        </authorList>
    </citation>
    <scope>NUCLEOTIDE SEQUENCE</scope>
    <source>
        <strain evidence="18">R05AC</strain>
    </source>
</reference>
<dbReference type="GO" id="GO:0034975">
    <property type="term" value="P:protein folding in endoplasmic reticulum"/>
    <property type="evidence" value="ECO:0007669"/>
    <property type="project" value="InterPro"/>
</dbReference>
<evidence type="ECO:0000256" key="13">
    <source>
        <dbReference type="ARBA" id="ARBA00023157"/>
    </source>
</evidence>
<evidence type="ECO:0000256" key="15">
    <source>
        <dbReference type="ARBA" id="ARBA00023284"/>
    </source>
</evidence>
<evidence type="ECO:0000256" key="16">
    <source>
        <dbReference type="SAM" id="MobiDB-lite"/>
    </source>
</evidence>
<keyword evidence="9" id="KW-0274">FAD</keyword>
<evidence type="ECO:0000256" key="14">
    <source>
        <dbReference type="ARBA" id="ARBA00023180"/>
    </source>
</evidence>
<dbReference type="GO" id="GO:0005524">
    <property type="term" value="F:ATP binding"/>
    <property type="evidence" value="ECO:0007669"/>
    <property type="project" value="InterPro"/>
</dbReference>
<evidence type="ECO:0000256" key="12">
    <source>
        <dbReference type="ARBA" id="ARBA00023136"/>
    </source>
</evidence>
<organism evidence="18 19">
    <name type="scientific">Skeletonema marinoi</name>
    <dbReference type="NCBI Taxonomy" id="267567"/>
    <lineage>
        <taxon>Eukaryota</taxon>
        <taxon>Sar</taxon>
        <taxon>Stramenopiles</taxon>
        <taxon>Ochrophyta</taxon>
        <taxon>Bacillariophyta</taxon>
        <taxon>Coscinodiscophyceae</taxon>
        <taxon>Thalassiosirophycidae</taxon>
        <taxon>Thalassiosirales</taxon>
        <taxon>Skeletonemataceae</taxon>
        <taxon>Skeletonema</taxon>
        <taxon>Skeletonema marinoi-dohrnii complex</taxon>
    </lineage>
</organism>
<dbReference type="PROSITE" id="PS50011">
    <property type="entry name" value="PROTEIN_KINASE_DOM"/>
    <property type="match status" value="1"/>
</dbReference>
<evidence type="ECO:0000256" key="7">
    <source>
        <dbReference type="ARBA" id="ARBA00022729"/>
    </source>
</evidence>
<dbReference type="GO" id="GO:0071949">
    <property type="term" value="F:FAD binding"/>
    <property type="evidence" value="ECO:0007669"/>
    <property type="project" value="InterPro"/>
</dbReference>
<sequence>MLHHDGWAATTTSDKHDDDNYNENNGECVPMAPWQTTSYPNCNSIHEIDLVLSSGKGSIAFAPLQTTKMAAAASTTMRRRWLTQHPWQHLQDEPHRKNHQLNPMMGMIKQEDITFLGQGWFRAAWKMDVEGLEQYDEEEEDYYQKESVVLKTLRYERDFLQEYYELHRRDALAMERLTASPYVLDVYGYCGQSAINELANFGIEGMSSLEKVARGFRGLDIEPVSKIKLQLAAMVAQGVSHLHSIDYPDFVRDGYPGNSGSVVNIPGSSNSTLVHYDLNPRNIAIVKRGKPKLNDFNVAEFLMWNPKTNTKCGFEGRFKEPWWRAPEEMQVQMTTEYPNPPPLTEKVDVYALGNILWDLLTTHSPWGKMKKERQDEVRPKVAKGELPKLPPPYDKITLKDPALNALKDAMYKCLRLNPEDRPTAGEIAEELAEALGNLPEGFGDKSKFKEEIEKFDRKKDKKEKDKKKKDDAHGSKIAATFRVSSASSGGSLLKASTTPLHDESLSPGITAIDTSLPSLSPLFSSLRSLPFFRLYSCDMLASCEYIPQELFECYTESCEIYPIDDDEVPMDLKSNDFNEHEFELDGWARWDMPSDDYYDTLQFPEDYTGYDGSEVWGFIHNRIGFHEEEALVRDEYDADSWKADFNKAVSGLHAMVSAQVVRGMIEKLQDTGELDPESYQWTDPVEEYERRLGANGETPEAVENMYFTMMLLLSGVRAARDRLLQDCDSGSIGDAEACETLRSILTHPLMDDPNIDAASRRLKDHALRDTNNLWEARMRTRDLMRIMNCVQCNKCRFHGKISTLGLSTALQLTLGRQGMGGDVAKIHRVELAALVTTMGKFASGIELCYEMQAL</sequence>
<evidence type="ECO:0000256" key="2">
    <source>
        <dbReference type="ARBA" id="ARBA00004367"/>
    </source>
</evidence>
<evidence type="ECO:0000256" key="5">
    <source>
        <dbReference type="ARBA" id="ARBA00022448"/>
    </source>
</evidence>
<evidence type="ECO:0000259" key="17">
    <source>
        <dbReference type="PROSITE" id="PS50011"/>
    </source>
</evidence>
<evidence type="ECO:0000256" key="1">
    <source>
        <dbReference type="ARBA" id="ARBA00001974"/>
    </source>
</evidence>
<keyword evidence="5" id="KW-0813">Transport</keyword>
<keyword evidence="12" id="KW-0472">Membrane</keyword>
<evidence type="ECO:0000313" key="19">
    <source>
        <dbReference type="Proteomes" id="UP001224775"/>
    </source>
</evidence>
<name>A0AAD9DJ77_9STRA</name>
<protein>
    <submittedName>
        <fullName evidence="18">Endoplasmic reticulum oxidoreductin 1-related protein</fullName>
        <ecNumber evidence="18">1.8.4.-</ecNumber>
    </submittedName>
</protein>
<accession>A0AAD9DJ77</accession>
<evidence type="ECO:0000256" key="9">
    <source>
        <dbReference type="ARBA" id="ARBA00022827"/>
    </source>
</evidence>
<feature type="domain" description="Protein kinase" evidence="17">
    <location>
        <begin position="110"/>
        <end position="435"/>
    </location>
</feature>
<keyword evidence="11 18" id="KW-0560">Oxidoreductase</keyword>
<dbReference type="Pfam" id="PF00069">
    <property type="entry name" value="Pkinase"/>
    <property type="match status" value="1"/>
</dbReference>
<dbReference type="Pfam" id="PF04137">
    <property type="entry name" value="ERO1"/>
    <property type="match status" value="1"/>
</dbReference>
<dbReference type="GO" id="GO:0015035">
    <property type="term" value="F:protein-disulfide reductase activity"/>
    <property type="evidence" value="ECO:0007669"/>
    <property type="project" value="InterPro"/>
</dbReference>
<dbReference type="AlphaFoldDB" id="A0AAD9DJ77"/>
<keyword evidence="13" id="KW-1015">Disulfide bond</keyword>
<dbReference type="InterPro" id="IPR007266">
    <property type="entry name" value="Ero1"/>
</dbReference>
<dbReference type="InterPro" id="IPR011009">
    <property type="entry name" value="Kinase-like_dom_sf"/>
</dbReference>
<evidence type="ECO:0000256" key="11">
    <source>
        <dbReference type="ARBA" id="ARBA00023002"/>
    </source>
</evidence>
<dbReference type="Gene3D" id="1.10.510.10">
    <property type="entry name" value="Transferase(Phosphotransferase) domain 1"/>
    <property type="match status" value="1"/>
</dbReference>
<keyword evidence="6" id="KW-0285">Flavoprotein</keyword>
<comment type="subcellular location">
    <subcellularLocation>
        <location evidence="2">Endoplasmic reticulum membrane</location>
        <topology evidence="2">Peripheral membrane protein</topology>
        <orientation evidence="2">Lumenal side</orientation>
    </subcellularLocation>
</comment>
<comment type="cofactor">
    <cofactor evidence="1">
        <name>FAD</name>
        <dbReference type="ChEBI" id="CHEBI:57692"/>
    </cofactor>
</comment>
<evidence type="ECO:0000256" key="10">
    <source>
        <dbReference type="ARBA" id="ARBA00022982"/>
    </source>
</evidence>
<keyword evidence="10" id="KW-0249">Electron transport</keyword>
<evidence type="ECO:0000313" key="18">
    <source>
        <dbReference type="EMBL" id="KAK1748139.1"/>
    </source>
</evidence>
<dbReference type="InterPro" id="IPR037192">
    <property type="entry name" value="ERO1-like_sf"/>
</dbReference>
<dbReference type="PANTHER" id="PTHR12613:SF0">
    <property type="entry name" value="ERO1-LIKE PROTEIN"/>
    <property type="match status" value="1"/>
</dbReference>
<gene>
    <name evidence="18" type="ORF">QTG54_000078</name>
</gene>